<keyword evidence="8" id="KW-0625">Polysaccharide transport</keyword>
<dbReference type="GO" id="GO:0009279">
    <property type="term" value="C:cell outer membrane"/>
    <property type="evidence" value="ECO:0007669"/>
    <property type="project" value="UniProtKB-SubCell"/>
</dbReference>
<evidence type="ECO:0000256" key="1">
    <source>
        <dbReference type="ARBA" id="ARBA00004571"/>
    </source>
</evidence>
<evidence type="ECO:0000313" key="18">
    <source>
        <dbReference type="EMBL" id="XBY44710.1"/>
    </source>
</evidence>
<dbReference type="Pfam" id="PF22461">
    <property type="entry name" value="SLBB_2"/>
    <property type="match status" value="1"/>
</dbReference>
<evidence type="ECO:0000256" key="11">
    <source>
        <dbReference type="ARBA" id="ARBA00023136"/>
    </source>
</evidence>
<keyword evidence="9" id="KW-0406">Ion transport</keyword>
<evidence type="ECO:0000256" key="8">
    <source>
        <dbReference type="ARBA" id="ARBA00023047"/>
    </source>
</evidence>
<dbReference type="EMBL" id="CP158568">
    <property type="protein sequence ID" value="XBY44710.1"/>
    <property type="molecule type" value="Genomic_DNA"/>
</dbReference>
<evidence type="ECO:0000259" key="15">
    <source>
        <dbReference type="Pfam" id="PF02563"/>
    </source>
</evidence>
<evidence type="ECO:0000256" key="2">
    <source>
        <dbReference type="ARBA" id="ARBA00009450"/>
    </source>
</evidence>
<evidence type="ECO:0000256" key="9">
    <source>
        <dbReference type="ARBA" id="ARBA00023065"/>
    </source>
</evidence>
<dbReference type="AlphaFoldDB" id="A0AAU7XCC2"/>
<gene>
    <name evidence="18" type="ORF">ABS361_22410</name>
</gene>
<evidence type="ECO:0000256" key="4">
    <source>
        <dbReference type="ARBA" id="ARBA00022452"/>
    </source>
</evidence>
<organism evidence="18">
    <name type="scientific">Methyloraptor flagellatus</name>
    <dbReference type="NCBI Taxonomy" id="3162530"/>
    <lineage>
        <taxon>Bacteria</taxon>
        <taxon>Pseudomonadati</taxon>
        <taxon>Pseudomonadota</taxon>
        <taxon>Alphaproteobacteria</taxon>
        <taxon>Hyphomicrobiales</taxon>
        <taxon>Ancalomicrobiaceae</taxon>
        <taxon>Methyloraptor</taxon>
    </lineage>
</organism>
<evidence type="ECO:0000256" key="3">
    <source>
        <dbReference type="ARBA" id="ARBA00022448"/>
    </source>
</evidence>
<keyword evidence="10" id="KW-0626">Porin</keyword>
<dbReference type="Gene3D" id="3.30.1950.10">
    <property type="entry name" value="wza like domain"/>
    <property type="match status" value="1"/>
</dbReference>
<protein>
    <submittedName>
        <fullName evidence="18">Polysaccharide biosynthesis/export family protein</fullName>
    </submittedName>
</protein>
<keyword evidence="13" id="KW-0998">Cell outer membrane</keyword>
<evidence type="ECO:0000259" key="16">
    <source>
        <dbReference type="Pfam" id="PF10531"/>
    </source>
</evidence>
<keyword evidence="3" id="KW-0813">Transport</keyword>
<reference evidence="18" key="1">
    <citation type="submission" date="2024-06" db="EMBL/GenBank/DDBJ databases">
        <title>Methylostella associata gen. nov., sp. nov., a novel Ancalomicrobiaceae-affiliated facultatively methylotrophic bacteria that feed on methanotrophs of the genus Methylococcus.</title>
        <authorList>
            <person name="Saltykova V."/>
            <person name="Danilova O.V."/>
            <person name="Oshkin I.Y."/>
            <person name="Belova S.E."/>
            <person name="Pimenov N.V."/>
            <person name="Dedysh S.N."/>
        </authorList>
    </citation>
    <scope>NUCLEOTIDE SEQUENCE</scope>
    <source>
        <strain evidence="18">S20</strain>
    </source>
</reference>
<evidence type="ECO:0000256" key="10">
    <source>
        <dbReference type="ARBA" id="ARBA00023114"/>
    </source>
</evidence>
<dbReference type="PANTHER" id="PTHR33619">
    <property type="entry name" value="POLYSACCHARIDE EXPORT PROTEIN GFCE-RELATED"/>
    <property type="match status" value="1"/>
</dbReference>
<name>A0AAU7XCC2_9HYPH</name>
<keyword evidence="5" id="KW-0762">Sugar transport</keyword>
<dbReference type="InterPro" id="IPR003715">
    <property type="entry name" value="Poly_export_N"/>
</dbReference>
<sequence length="384" mass="40573">MLAVLVGALWLNGCSSLPSQGPSAAKVESDATSQAGERKYLITDLDDRTVAVLERRAPPSFRSRFGDYRPAPNQVIGVGDAVNVTIWEAASGGLFSSQAINGITTGSHSAVIPDQIVARDGSITVPYAGRIRVSGLTPPQVEEAIVKNLSGKAIEPQALVTVSRNISNTVTVSGEVTNGARISLTPRGDRLLDVVATAGGIKAPVHETFISLTRDNQTATVPYQALLARPQENIFARPGDMLTLVREPQTFSAFGSTGRNSVVPFDAIGISLEEAVAKVGGLIDSQADAQGVFVLRAEPASIARDLDPSYPIEPGQQIVNVVYRANMKDTKTYFLARRFALRNKDIVYVAASPINELQKALSVVGAAFQPAATVAGFCSNVKGC</sequence>
<keyword evidence="4" id="KW-1134">Transmembrane beta strand</keyword>
<proteinExistence type="inferred from homology"/>
<evidence type="ECO:0000259" key="17">
    <source>
        <dbReference type="Pfam" id="PF22461"/>
    </source>
</evidence>
<dbReference type="GO" id="GO:0015288">
    <property type="term" value="F:porin activity"/>
    <property type="evidence" value="ECO:0007669"/>
    <property type="project" value="UniProtKB-KW"/>
</dbReference>
<dbReference type="Pfam" id="PF02563">
    <property type="entry name" value="Poly_export"/>
    <property type="match status" value="1"/>
</dbReference>
<dbReference type="GO" id="GO:0015159">
    <property type="term" value="F:polysaccharide transmembrane transporter activity"/>
    <property type="evidence" value="ECO:0007669"/>
    <property type="project" value="InterPro"/>
</dbReference>
<evidence type="ECO:0000256" key="12">
    <source>
        <dbReference type="ARBA" id="ARBA00023139"/>
    </source>
</evidence>
<keyword evidence="7" id="KW-0732">Signal</keyword>
<dbReference type="KEGG" id="mflg:ABS361_22410"/>
<dbReference type="InterPro" id="IPR049712">
    <property type="entry name" value="Poly_export"/>
</dbReference>
<dbReference type="GO" id="GO:0046930">
    <property type="term" value="C:pore complex"/>
    <property type="evidence" value="ECO:0007669"/>
    <property type="project" value="UniProtKB-KW"/>
</dbReference>
<keyword evidence="6" id="KW-0812">Transmembrane</keyword>
<dbReference type="RefSeq" id="WP_407049801.1">
    <property type="nucleotide sequence ID" value="NZ_CP158568.1"/>
</dbReference>
<dbReference type="InterPro" id="IPR019554">
    <property type="entry name" value="Soluble_ligand-bd"/>
</dbReference>
<accession>A0AAU7XCC2</accession>
<keyword evidence="14" id="KW-0449">Lipoprotein</keyword>
<comment type="similarity">
    <text evidence="2">Belongs to the BexD/CtrA/VexA family.</text>
</comment>
<keyword evidence="11" id="KW-0472">Membrane</keyword>
<dbReference type="Gene3D" id="3.10.560.10">
    <property type="entry name" value="Outer membrane lipoprotein wza domain like"/>
    <property type="match status" value="2"/>
</dbReference>
<keyword evidence="12" id="KW-0564">Palmitate</keyword>
<evidence type="ECO:0000256" key="6">
    <source>
        <dbReference type="ARBA" id="ARBA00022692"/>
    </source>
</evidence>
<comment type="subcellular location">
    <subcellularLocation>
        <location evidence="1">Cell outer membrane</location>
        <topology evidence="1">Multi-pass membrane protein</topology>
    </subcellularLocation>
</comment>
<evidence type="ECO:0000256" key="13">
    <source>
        <dbReference type="ARBA" id="ARBA00023237"/>
    </source>
</evidence>
<evidence type="ECO:0000256" key="5">
    <source>
        <dbReference type="ARBA" id="ARBA00022597"/>
    </source>
</evidence>
<evidence type="ECO:0000256" key="14">
    <source>
        <dbReference type="ARBA" id="ARBA00023288"/>
    </source>
</evidence>
<dbReference type="Pfam" id="PF10531">
    <property type="entry name" value="SLBB"/>
    <property type="match status" value="1"/>
</dbReference>
<evidence type="ECO:0000256" key="7">
    <source>
        <dbReference type="ARBA" id="ARBA00022729"/>
    </source>
</evidence>
<feature type="domain" description="Soluble ligand binding" evidence="16">
    <location>
        <begin position="170"/>
        <end position="215"/>
    </location>
</feature>
<dbReference type="GO" id="GO:0006811">
    <property type="term" value="P:monoatomic ion transport"/>
    <property type="evidence" value="ECO:0007669"/>
    <property type="project" value="UniProtKB-KW"/>
</dbReference>
<feature type="domain" description="Polysaccharide export protein N-terminal" evidence="15">
    <location>
        <begin position="71"/>
        <end position="162"/>
    </location>
</feature>
<dbReference type="PANTHER" id="PTHR33619:SF3">
    <property type="entry name" value="POLYSACCHARIDE EXPORT PROTEIN GFCE-RELATED"/>
    <property type="match status" value="1"/>
</dbReference>
<feature type="domain" description="SLBB" evidence="17">
    <location>
        <begin position="252"/>
        <end position="349"/>
    </location>
</feature>
<dbReference type="InterPro" id="IPR054765">
    <property type="entry name" value="SLBB_dom"/>
</dbReference>